<dbReference type="InterPro" id="IPR001851">
    <property type="entry name" value="ABC_transp_permease"/>
</dbReference>
<feature type="transmembrane region" description="Helical" evidence="6">
    <location>
        <begin position="51"/>
        <end position="72"/>
    </location>
</feature>
<comment type="caution">
    <text evidence="7">The sequence shown here is derived from an EMBL/GenBank/DDBJ whole genome shotgun (WGS) entry which is preliminary data.</text>
</comment>
<dbReference type="CDD" id="cd06579">
    <property type="entry name" value="TM_PBP1_transp_AraH_like"/>
    <property type="match status" value="1"/>
</dbReference>
<evidence type="ECO:0000256" key="2">
    <source>
        <dbReference type="ARBA" id="ARBA00022475"/>
    </source>
</evidence>
<dbReference type="AlphaFoldDB" id="A0A0F9J263"/>
<keyword evidence="2" id="KW-1003">Cell membrane</keyword>
<name>A0A0F9J263_9ZZZZ</name>
<keyword evidence="5 6" id="KW-0472">Membrane</keyword>
<evidence type="ECO:0000256" key="5">
    <source>
        <dbReference type="ARBA" id="ARBA00023136"/>
    </source>
</evidence>
<organism evidence="7">
    <name type="scientific">marine sediment metagenome</name>
    <dbReference type="NCBI Taxonomy" id="412755"/>
    <lineage>
        <taxon>unclassified sequences</taxon>
        <taxon>metagenomes</taxon>
        <taxon>ecological metagenomes</taxon>
    </lineage>
</organism>
<dbReference type="PANTHER" id="PTHR32196">
    <property type="entry name" value="ABC TRANSPORTER PERMEASE PROTEIN YPHD-RELATED-RELATED"/>
    <property type="match status" value="1"/>
</dbReference>
<dbReference type="GO" id="GO:0005886">
    <property type="term" value="C:plasma membrane"/>
    <property type="evidence" value="ECO:0007669"/>
    <property type="project" value="UniProtKB-SubCell"/>
</dbReference>
<accession>A0A0F9J263</accession>
<keyword evidence="3 6" id="KW-0812">Transmembrane</keyword>
<evidence type="ECO:0000313" key="7">
    <source>
        <dbReference type="EMBL" id="KKM00031.1"/>
    </source>
</evidence>
<sequence>MTDVSPAKPRSLLSQLVSTGAHQRLLAFASLVVLLIGFSLASPNFMQTSNMIAILQASSVNGVLAIAATLVIITGGIDLSVGTLMTFTAVIAGVVLTYAGLPLPLGVIAAIGAGALSGLCSGAFVAKMKIPPFIATLGMMLILKGLSLVISGTRPIYFNDTPGFDQISRGSLIVELFPALPIPNGVLILFLVAAAASYILSRTVLGRYTFALGSNEEAVRLSGVNTDAWKMAIYALAGGIVGLGGLLIFQFRFDVPGGLHGFLVCHFLALPGRQDGDRYGPVLVLAHFRGRVHVRAVRADGHAAQGPLTDDRRRSLQLVPVHLGDGVLLDFLDPDAVAAEVDARLPGHAGLRLVDNLRGPVAVLERRQRPADDQAPLVVRVELVQVADHLVGVVAVVHRQPVLVHGHARHVMSDPSPVPMLDGLPRTRDHRDGGALGAVAVVSELDIDAAEP</sequence>
<proteinExistence type="predicted"/>
<evidence type="ECO:0000256" key="1">
    <source>
        <dbReference type="ARBA" id="ARBA00004651"/>
    </source>
</evidence>
<comment type="subcellular location">
    <subcellularLocation>
        <location evidence="1">Cell membrane</location>
        <topology evidence="1">Multi-pass membrane protein</topology>
    </subcellularLocation>
</comment>
<feature type="transmembrane region" description="Helical" evidence="6">
    <location>
        <begin position="133"/>
        <end position="157"/>
    </location>
</feature>
<evidence type="ECO:0008006" key="8">
    <source>
        <dbReference type="Google" id="ProtNLM"/>
    </source>
</evidence>
<evidence type="ECO:0000256" key="6">
    <source>
        <dbReference type="SAM" id="Phobius"/>
    </source>
</evidence>
<feature type="transmembrane region" description="Helical" evidence="6">
    <location>
        <begin position="177"/>
        <end position="200"/>
    </location>
</feature>
<gene>
    <name evidence="7" type="ORF">LCGC14_1808500</name>
</gene>
<dbReference type="EMBL" id="LAZR01017529">
    <property type="protein sequence ID" value="KKM00031.1"/>
    <property type="molecule type" value="Genomic_DNA"/>
</dbReference>
<protein>
    <recommendedName>
        <fullName evidence="8">Inner-membrane translocator</fullName>
    </recommendedName>
</protein>
<feature type="transmembrane region" description="Helical" evidence="6">
    <location>
        <begin position="105"/>
        <end position="126"/>
    </location>
</feature>
<keyword evidence="4 6" id="KW-1133">Transmembrane helix</keyword>
<feature type="transmembrane region" description="Helical" evidence="6">
    <location>
        <begin position="231"/>
        <end position="251"/>
    </location>
</feature>
<dbReference type="Pfam" id="PF02653">
    <property type="entry name" value="BPD_transp_2"/>
    <property type="match status" value="1"/>
</dbReference>
<dbReference type="PANTHER" id="PTHR32196:SF72">
    <property type="entry name" value="RIBOSE IMPORT PERMEASE PROTEIN RBSC"/>
    <property type="match status" value="1"/>
</dbReference>
<evidence type="ECO:0000256" key="3">
    <source>
        <dbReference type="ARBA" id="ARBA00022692"/>
    </source>
</evidence>
<evidence type="ECO:0000256" key="4">
    <source>
        <dbReference type="ARBA" id="ARBA00022989"/>
    </source>
</evidence>
<dbReference type="GO" id="GO:0022857">
    <property type="term" value="F:transmembrane transporter activity"/>
    <property type="evidence" value="ECO:0007669"/>
    <property type="project" value="InterPro"/>
</dbReference>
<feature type="transmembrane region" description="Helical" evidence="6">
    <location>
        <begin position="79"/>
        <end position="99"/>
    </location>
</feature>
<reference evidence="7" key="1">
    <citation type="journal article" date="2015" name="Nature">
        <title>Complex archaea that bridge the gap between prokaryotes and eukaryotes.</title>
        <authorList>
            <person name="Spang A."/>
            <person name="Saw J.H."/>
            <person name="Jorgensen S.L."/>
            <person name="Zaremba-Niedzwiedzka K."/>
            <person name="Martijn J."/>
            <person name="Lind A.E."/>
            <person name="van Eijk R."/>
            <person name="Schleper C."/>
            <person name="Guy L."/>
            <person name="Ettema T.J."/>
        </authorList>
    </citation>
    <scope>NUCLEOTIDE SEQUENCE</scope>
</reference>